<organism evidence="1 2">
    <name type="scientific">Ficus carica</name>
    <name type="common">Common fig</name>
    <dbReference type="NCBI Taxonomy" id="3494"/>
    <lineage>
        <taxon>Eukaryota</taxon>
        <taxon>Viridiplantae</taxon>
        <taxon>Streptophyta</taxon>
        <taxon>Embryophyta</taxon>
        <taxon>Tracheophyta</taxon>
        <taxon>Spermatophyta</taxon>
        <taxon>Magnoliopsida</taxon>
        <taxon>eudicotyledons</taxon>
        <taxon>Gunneridae</taxon>
        <taxon>Pentapetalae</taxon>
        <taxon>rosids</taxon>
        <taxon>fabids</taxon>
        <taxon>Rosales</taxon>
        <taxon>Moraceae</taxon>
        <taxon>Ficeae</taxon>
        <taxon>Ficus</taxon>
    </lineage>
</organism>
<protein>
    <submittedName>
        <fullName evidence="1">Uncharacterized protein</fullName>
    </submittedName>
</protein>
<evidence type="ECO:0000313" key="1">
    <source>
        <dbReference type="EMBL" id="GMN47296.1"/>
    </source>
</evidence>
<sequence length="67" mass="7469">MFSTKGAPESSHPEVLQQLAISLGIHYQDNSFDQVQMVYGRVLPPLEAYHSGNGRETIARETPNKNL</sequence>
<reference evidence="1" key="1">
    <citation type="submission" date="2023-07" db="EMBL/GenBank/DDBJ databases">
        <title>draft genome sequence of fig (Ficus carica).</title>
        <authorList>
            <person name="Takahashi T."/>
            <person name="Nishimura K."/>
        </authorList>
    </citation>
    <scope>NUCLEOTIDE SEQUENCE</scope>
</reference>
<dbReference type="EMBL" id="BTGU01000025">
    <property type="protein sequence ID" value="GMN47296.1"/>
    <property type="molecule type" value="Genomic_DNA"/>
</dbReference>
<comment type="caution">
    <text evidence="1">The sequence shown here is derived from an EMBL/GenBank/DDBJ whole genome shotgun (WGS) entry which is preliminary data.</text>
</comment>
<name>A0AA88ANR5_FICCA</name>
<dbReference type="Proteomes" id="UP001187192">
    <property type="component" value="Unassembled WGS sequence"/>
</dbReference>
<proteinExistence type="predicted"/>
<keyword evidence="2" id="KW-1185">Reference proteome</keyword>
<dbReference type="AlphaFoldDB" id="A0AA88ANR5"/>
<gene>
    <name evidence="1" type="ORF">TIFTF001_016484</name>
</gene>
<accession>A0AA88ANR5</accession>
<evidence type="ECO:0000313" key="2">
    <source>
        <dbReference type="Proteomes" id="UP001187192"/>
    </source>
</evidence>